<evidence type="ECO:0000256" key="8">
    <source>
        <dbReference type="SAM" id="SignalP"/>
    </source>
</evidence>
<dbReference type="GO" id="GO:0031418">
    <property type="term" value="F:L-ascorbic acid binding"/>
    <property type="evidence" value="ECO:0007669"/>
    <property type="project" value="UniProtKB-KW"/>
</dbReference>
<dbReference type="SUPFAM" id="SSF48452">
    <property type="entry name" value="TPR-like"/>
    <property type="match status" value="1"/>
</dbReference>
<reference evidence="10" key="1">
    <citation type="submission" date="2014-12" db="EMBL/GenBank/DDBJ databases">
        <title>Insight into the proteome of Arion vulgaris.</title>
        <authorList>
            <person name="Aradska J."/>
            <person name="Bulat T."/>
            <person name="Smidak R."/>
            <person name="Sarate P."/>
            <person name="Gangsoo J."/>
            <person name="Sialana F."/>
            <person name="Bilban M."/>
            <person name="Lubec G."/>
        </authorList>
    </citation>
    <scope>NUCLEOTIDE SEQUENCE</scope>
    <source>
        <tissue evidence="10">Skin</tissue>
    </source>
</reference>
<comment type="cofactor">
    <cofactor evidence="1">
        <name>L-ascorbate</name>
        <dbReference type="ChEBI" id="CHEBI:38290"/>
    </cofactor>
</comment>
<feature type="domain" description="Prolyl 4-hydroxylase alpha subunit" evidence="9">
    <location>
        <begin position="364"/>
        <end position="548"/>
    </location>
</feature>
<evidence type="ECO:0000259" key="9">
    <source>
        <dbReference type="SMART" id="SM00702"/>
    </source>
</evidence>
<keyword evidence="4" id="KW-0223">Dioxygenase</keyword>
<evidence type="ECO:0000256" key="4">
    <source>
        <dbReference type="ARBA" id="ARBA00022964"/>
    </source>
</evidence>
<organism evidence="10">
    <name type="scientific">Arion vulgaris</name>
    <dbReference type="NCBI Taxonomy" id="1028688"/>
    <lineage>
        <taxon>Eukaryota</taxon>
        <taxon>Metazoa</taxon>
        <taxon>Spiralia</taxon>
        <taxon>Lophotrochozoa</taxon>
        <taxon>Mollusca</taxon>
        <taxon>Gastropoda</taxon>
        <taxon>Heterobranchia</taxon>
        <taxon>Euthyneura</taxon>
        <taxon>Panpulmonata</taxon>
        <taxon>Eupulmonata</taxon>
        <taxon>Stylommatophora</taxon>
        <taxon>Helicina</taxon>
        <taxon>Arionoidea</taxon>
        <taxon>Arionidae</taxon>
        <taxon>Arion</taxon>
    </lineage>
</organism>
<protein>
    <recommendedName>
        <fullName evidence="9">Prolyl 4-hydroxylase alpha subunit domain-containing protein</fullName>
    </recommendedName>
</protein>
<dbReference type="EMBL" id="HACG01002102">
    <property type="protein sequence ID" value="CEK48967.1"/>
    <property type="molecule type" value="Transcribed_RNA"/>
</dbReference>
<dbReference type="InterPro" id="IPR011990">
    <property type="entry name" value="TPR-like_helical_dom_sf"/>
</dbReference>
<dbReference type="PANTHER" id="PTHR10869:SF244">
    <property type="entry name" value="PROLYL 4-HYDROXYLASE SUBUNIT ALPHA-2"/>
    <property type="match status" value="1"/>
</dbReference>
<dbReference type="PROSITE" id="PS50005">
    <property type="entry name" value="TPR"/>
    <property type="match status" value="1"/>
</dbReference>
<dbReference type="GO" id="GO:0005783">
    <property type="term" value="C:endoplasmic reticulum"/>
    <property type="evidence" value="ECO:0007669"/>
    <property type="project" value="TreeGrafter"/>
</dbReference>
<name>A0A0B6XY49_9EUPU</name>
<dbReference type="Gene3D" id="1.25.40.10">
    <property type="entry name" value="Tetratricopeptide repeat domain"/>
    <property type="match status" value="1"/>
</dbReference>
<dbReference type="PANTHER" id="PTHR10869">
    <property type="entry name" value="PROLYL 4-HYDROXYLASE ALPHA SUBUNIT"/>
    <property type="match status" value="1"/>
</dbReference>
<proteinExistence type="predicted"/>
<dbReference type="InterPro" id="IPR045054">
    <property type="entry name" value="P4HA-like"/>
</dbReference>
<dbReference type="GO" id="GO:0004656">
    <property type="term" value="F:procollagen-proline 4-dioxygenase activity"/>
    <property type="evidence" value="ECO:0007669"/>
    <property type="project" value="TreeGrafter"/>
</dbReference>
<evidence type="ECO:0000256" key="7">
    <source>
        <dbReference type="PROSITE-ProRule" id="PRU00339"/>
    </source>
</evidence>
<evidence type="ECO:0000256" key="3">
    <source>
        <dbReference type="ARBA" id="ARBA00022896"/>
    </source>
</evidence>
<feature type="chain" id="PRO_5002110398" description="Prolyl 4-hydroxylase alpha subunit domain-containing protein" evidence="8">
    <location>
        <begin position="30"/>
        <end position="574"/>
    </location>
</feature>
<feature type="repeat" description="TPR" evidence="7">
    <location>
        <begin position="250"/>
        <end position="283"/>
    </location>
</feature>
<keyword evidence="2" id="KW-0479">Metal-binding</keyword>
<dbReference type="Gene3D" id="2.60.120.620">
    <property type="entry name" value="q2cbj1_9rhob like domain"/>
    <property type="match status" value="1"/>
</dbReference>
<dbReference type="InterPro" id="IPR019734">
    <property type="entry name" value="TPR_rpt"/>
</dbReference>
<keyword evidence="5" id="KW-0560">Oxidoreductase</keyword>
<dbReference type="GO" id="GO:0005506">
    <property type="term" value="F:iron ion binding"/>
    <property type="evidence" value="ECO:0007669"/>
    <property type="project" value="InterPro"/>
</dbReference>
<accession>A0A0B6XY49</accession>
<keyword evidence="6" id="KW-0408">Iron</keyword>
<sequence>MQPGRVQSSMLSFVLLCLLVSLRTTSCAGRTSKHAGTDSAPSESIVTSSYYVNTFASVNLTNNIYKYIQHEELRLRIIKNFSGHEKEVPFVKQRLAEFKIIHKSLVKNVTAKRFLTSLRDNHPTTVLVATRNFLATWDSKLANTTIYGKRLQEFLEVNKTIPFPTRKDLNLIATALSIIQVTYNLSIIELTKGKVLGHKGEPLSHADCYDIGKVVLNLGLLDAALQWLEVSVKNYSLDKLNSSRLTFNFSDALASIARIVFQKHDKTRALKLFEKANELDPDNLILYQEYVKHRFGRNVEALYELQIHDIEPWRKKFYNMCLNSTNTTLLSQQRAQLPKLKCRLRSSKSIPYMVYKEEILSKSPYISLIFDVVTDSEVKRLKNDTLHKLKQVPLPGFDRYDVWHYKAGYFKDTYSNSVRQLSLRAGDVTGLNVEQNNEHHFLGEPVHVFDFGIAGLMLPHSELRMNYNERYGGKYRGNRFATLHIYLSDVTAGGATVFTEQNITIVPQKGMAVLWYNYKPSGEPETNMLSATCPLAAGENIVVEKGIWLPPNEATAFCGRSSKSTFVTAHRLQA</sequence>
<evidence type="ECO:0000313" key="10">
    <source>
        <dbReference type="EMBL" id="CEK48967.1"/>
    </source>
</evidence>
<gene>
    <name evidence="10" type="primary">ORF5862</name>
</gene>
<dbReference type="AlphaFoldDB" id="A0A0B6XY49"/>
<evidence type="ECO:0000256" key="1">
    <source>
        <dbReference type="ARBA" id="ARBA00001961"/>
    </source>
</evidence>
<dbReference type="SMART" id="SM00702">
    <property type="entry name" value="P4Hc"/>
    <property type="match status" value="1"/>
</dbReference>
<dbReference type="InterPro" id="IPR006620">
    <property type="entry name" value="Pro_4_hyd_alph"/>
</dbReference>
<keyword evidence="3" id="KW-0847">Vitamin C</keyword>
<keyword evidence="8" id="KW-0732">Signal</keyword>
<evidence type="ECO:0000256" key="2">
    <source>
        <dbReference type="ARBA" id="ARBA00022723"/>
    </source>
</evidence>
<evidence type="ECO:0000256" key="6">
    <source>
        <dbReference type="ARBA" id="ARBA00023004"/>
    </source>
</evidence>
<evidence type="ECO:0000256" key="5">
    <source>
        <dbReference type="ARBA" id="ARBA00023002"/>
    </source>
</evidence>
<keyword evidence="7" id="KW-0802">TPR repeat</keyword>
<feature type="signal peptide" evidence="8">
    <location>
        <begin position="1"/>
        <end position="29"/>
    </location>
</feature>